<keyword evidence="2" id="KW-1185">Reference proteome</keyword>
<gene>
    <name evidence="1" type="ORF">ACFOJ9_30575</name>
</gene>
<sequence length="145" mass="15599">MADGGTMRDGLDDDLRDKLVAIGKGVAGPIPLAGGVVAEVVGLVIPGQRADRIAAYLRALSIRVDNLIQEIRDGLPSSPEKIALIEEGGLQSSRATSQERIDQIVEAVSRGLSEDDSDIVRRKRLLLILGELDDDEVKSTRRYPA</sequence>
<dbReference type="Proteomes" id="UP001595648">
    <property type="component" value="Unassembled WGS sequence"/>
</dbReference>
<reference evidence="2" key="1">
    <citation type="journal article" date="2019" name="Int. J. Syst. Evol. Microbiol.">
        <title>The Global Catalogue of Microorganisms (GCM) 10K type strain sequencing project: providing services to taxonomists for standard genome sequencing and annotation.</title>
        <authorList>
            <consortium name="The Broad Institute Genomics Platform"/>
            <consortium name="The Broad Institute Genome Sequencing Center for Infectious Disease"/>
            <person name="Wu L."/>
            <person name="Ma J."/>
        </authorList>
    </citation>
    <scope>NUCLEOTIDE SEQUENCE [LARGE SCALE GENOMIC DNA]</scope>
    <source>
        <strain evidence="2">ICMP 19515</strain>
    </source>
</reference>
<comment type="caution">
    <text evidence="1">The sequence shown here is derived from an EMBL/GenBank/DDBJ whole genome shotgun (WGS) entry which is preliminary data.</text>
</comment>
<name>A0ABV7MYC9_9HYPH</name>
<organism evidence="1 2">
    <name type="scientific">Mesorhizobium cantuariense</name>
    <dbReference type="NCBI Taxonomy" id="1300275"/>
    <lineage>
        <taxon>Bacteria</taxon>
        <taxon>Pseudomonadati</taxon>
        <taxon>Pseudomonadota</taxon>
        <taxon>Alphaproteobacteria</taxon>
        <taxon>Hyphomicrobiales</taxon>
        <taxon>Phyllobacteriaceae</taxon>
        <taxon>Mesorhizobium</taxon>
    </lineage>
</organism>
<evidence type="ECO:0000313" key="1">
    <source>
        <dbReference type="EMBL" id="MFC3326072.1"/>
    </source>
</evidence>
<protein>
    <submittedName>
        <fullName evidence="1">Uncharacterized protein</fullName>
    </submittedName>
</protein>
<dbReference type="RefSeq" id="WP_378984623.1">
    <property type="nucleotide sequence ID" value="NZ_JBHRVD010000001.1"/>
</dbReference>
<accession>A0ABV7MYC9</accession>
<evidence type="ECO:0000313" key="2">
    <source>
        <dbReference type="Proteomes" id="UP001595648"/>
    </source>
</evidence>
<proteinExistence type="predicted"/>
<dbReference type="EMBL" id="JBHRVD010000001">
    <property type="protein sequence ID" value="MFC3326072.1"/>
    <property type="molecule type" value="Genomic_DNA"/>
</dbReference>